<dbReference type="InterPro" id="IPR012504">
    <property type="entry name" value="Spore_YabP"/>
</dbReference>
<evidence type="ECO:0000313" key="2">
    <source>
        <dbReference type="Proteomes" id="UP000214588"/>
    </source>
</evidence>
<name>A0A226BWL6_9FIRM</name>
<evidence type="ECO:0000313" key="1">
    <source>
        <dbReference type="EMBL" id="OWZ82694.1"/>
    </source>
</evidence>
<dbReference type="AlphaFoldDB" id="A0A226BWL6"/>
<accession>A0A226BWL6</accession>
<dbReference type="InterPro" id="IPR038705">
    <property type="entry name" value="YabP_sf"/>
</dbReference>
<protein>
    <submittedName>
        <fullName evidence="1">Sporulation protein YabP</fullName>
    </submittedName>
</protein>
<sequence length="95" mass="10882">MEEKQQEATHQLIVTDREYIEITGVLHVDSFDDEEIVLETELGLLALRGEKLDIKELNLDEKLLTVEGVILEAAYSEEVGETYKGRKGIFSKIFR</sequence>
<dbReference type="Proteomes" id="UP000214588">
    <property type="component" value="Unassembled WGS sequence"/>
</dbReference>
<proteinExistence type="predicted"/>
<dbReference type="Gene3D" id="2.60.40.2000">
    <property type="match status" value="1"/>
</dbReference>
<dbReference type="InterPro" id="IPR022476">
    <property type="entry name" value="Spore_YabP/YqfC"/>
</dbReference>
<dbReference type="RefSeq" id="WP_089024587.1">
    <property type="nucleotide sequence ID" value="NZ_NIQC01000049.1"/>
</dbReference>
<comment type="caution">
    <text evidence="1">The sequence shown here is derived from an EMBL/GenBank/DDBJ whole genome shotgun (WGS) entry which is preliminary data.</text>
</comment>
<dbReference type="EMBL" id="NIQC01000049">
    <property type="protein sequence ID" value="OWZ82694.1"/>
    <property type="molecule type" value="Genomic_DNA"/>
</dbReference>
<reference evidence="1 2" key="1">
    <citation type="submission" date="2017-06" db="EMBL/GenBank/DDBJ databases">
        <title>Draft Genome Sequence of Natranaerobius trueperi halophilic, alkalithermophilic bacteria from soda lakes.</title>
        <authorList>
            <person name="Zhao B."/>
        </authorList>
    </citation>
    <scope>NUCLEOTIDE SEQUENCE [LARGE SCALE GENOMIC DNA]</scope>
    <source>
        <strain evidence="1 2">DSM 18760</strain>
    </source>
</reference>
<organism evidence="1 2">
    <name type="scientific">Natranaerobius trueperi</name>
    <dbReference type="NCBI Taxonomy" id="759412"/>
    <lineage>
        <taxon>Bacteria</taxon>
        <taxon>Bacillati</taxon>
        <taxon>Bacillota</taxon>
        <taxon>Clostridia</taxon>
        <taxon>Natranaerobiales</taxon>
        <taxon>Natranaerobiaceae</taxon>
        <taxon>Natranaerobius</taxon>
    </lineage>
</organism>
<dbReference type="NCBIfam" id="TIGR02892">
    <property type="entry name" value="spore_yabP"/>
    <property type="match status" value="1"/>
</dbReference>
<keyword evidence="2" id="KW-1185">Reference proteome</keyword>
<dbReference type="OrthoDB" id="9795125at2"/>
<dbReference type="Pfam" id="PF07873">
    <property type="entry name" value="YabP"/>
    <property type="match status" value="1"/>
</dbReference>
<dbReference type="PIRSF" id="PIRSF011576">
    <property type="entry name" value="YabP"/>
    <property type="match status" value="1"/>
</dbReference>
<dbReference type="GO" id="GO:0030435">
    <property type="term" value="P:sporulation resulting in formation of a cellular spore"/>
    <property type="evidence" value="ECO:0007669"/>
    <property type="project" value="InterPro"/>
</dbReference>
<gene>
    <name evidence="1" type="primary">yabP</name>
    <name evidence="1" type="ORF">CDO51_12660</name>
</gene>